<organism evidence="1">
    <name type="scientific">Salmonella typhimurium</name>
    <dbReference type="NCBI Taxonomy" id="90371"/>
    <lineage>
        <taxon>Bacteria</taxon>
        <taxon>Pseudomonadati</taxon>
        <taxon>Pseudomonadota</taxon>
        <taxon>Gammaproteobacteria</taxon>
        <taxon>Enterobacterales</taxon>
        <taxon>Enterobacteriaceae</taxon>
        <taxon>Salmonella</taxon>
    </lineage>
</organism>
<geneLocation type="plasmid" evidence="1">
    <name>2_Linear-</name>
</geneLocation>
<reference evidence="1" key="1">
    <citation type="submission" date="2020-09" db="EMBL/GenBank/DDBJ databases">
        <authorList>
            <person name="Zund M."/>
        </authorList>
    </citation>
    <scope>NUCLEOTIDE SEQUENCE</scope>
    <source>
        <strain evidence="1">S.Tm LT2p22_assembled</strain>
        <plasmid evidence="1">2_Linear-</plasmid>
    </source>
</reference>
<dbReference type="AlphaFoldDB" id="A0A0B7J200"/>
<accession>A0A0B7J200</accession>
<name>A0A0B7J200_SALTM</name>
<evidence type="ECO:0000313" key="1">
    <source>
        <dbReference type="EMBL" id="CAD5311181.1"/>
    </source>
</evidence>
<sequence length="46" mass="5012">MSWQKLVLLNYTLMCLADAPLGLVQPFACSDASSEQTHGLRCGLTK</sequence>
<proteinExistence type="predicted"/>
<dbReference type="EMBL" id="LR881464">
    <property type="protein sequence ID" value="CAD5311181.1"/>
    <property type="molecule type" value="Genomic_DNA"/>
</dbReference>
<keyword evidence="1" id="KW-0614">Plasmid</keyword>
<gene>
    <name evidence="1" type="ORF">STMLT2P22_CBEKMEGD_04627</name>
</gene>
<protein>
    <submittedName>
        <fullName evidence="1">Uncharacterized protein</fullName>
    </submittedName>
</protein>